<dbReference type="EMBL" id="MN738741">
    <property type="protein sequence ID" value="QHT36392.1"/>
    <property type="molecule type" value="Genomic_DNA"/>
</dbReference>
<sequence length="180" mass="21170">MNNDYLFNLHSTLLSLKQRTEEELKSSGTLLKDDIVNFKNNGKEKPTLETVNELWNPIKGKIVSKEYTDLISIQSNSYPIFEEFIKYVVNTFDDINHIIEIISINLKKMKLFMERKINDFNFSIEINEPSINEKMTKLVQEVEERSRLVSTINKDVKIGEINRLIEERKKMIRSLNDDLV</sequence>
<protein>
    <submittedName>
        <fullName evidence="1">Uncharacterized protein</fullName>
    </submittedName>
</protein>
<evidence type="ECO:0000313" key="1">
    <source>
        <dbReference type="EMBL" id="QHT36392.1"/>
    </source>
</evidence>
<organism evidence="1">
    <name type="scientific">viral metagenome</name>
    <dbReference type="NCBI Taxonomy" id="1070528"/>
    <lineage>
        <taxon>unclassified sequences</taxon>
        <taxon>metagenomes</taxon>
        <taxon>organismal metagenomes</taxon>
    </lineage>
</organism>
<dbReference type="AlphaFoldDB" id="A0A6C0F5E5"/>
<proteinExistence type="predicted"/>
<reference evidence="1" key="1">
    <citation type="journal article" date="2020" name="Nature">
        <title>Giant virus diversity and host interactions through global metagenomics.</title>
        <authorList>
            <person name="Schulz F."/>
            <person name="Roux S."/>
            <person name="Paez-Espino D."/>
            <person name="Jungbluth S."/>
            <person name="Walsh D.A."/>
            <person name="Denef V.J."/>
            <person name="McMahon K.D."/>
            <person name="Konstantinidis K.T."/>
            <person name="Eloe-Fadrosh E.A."/>
            <person name="Kyrpides N.C."/>
            <person name="Woyke T."/>
        </authorList>
    </citation>
    <scope>NUCLEOTIDE SEQUENCE</scope>
    <source>
        <strain evidence="1">GVMAG-S-ERX555931-87</strain>
    </source>
</reference>
<name>A0A6C0F5E5_9ZZZZ</name>
<accession>A0A6C0F5E5</accession>